<keyword evidence="4" id="KW-0862">Zinc</keyword>
<keyword evidence="8" id="KW-1185">Reference proteome</keyword>
<sequence length="667" mass="72507">MEPLNQSNLIHCQDSLLPALDLSMNFKKSHISSRSTEALVKKPTWCDLGTAGQSPMGFSGVRAEHSISQPCPQTPTQDDPKVAHRKPFDTSPRLGSQSRSNGHLLASHFPSVVYNCKAELPKKDMVRNADQEVPRHSSRHPRVNHQNGLASHLPMPKAAGKNAMGSLGCNSNQTNSSTPWVSKSVCPSKGYKTVVESSVGTPPKLPSHNVSYQAITSQGHKVSPIHKKVMVKHIAEVRHSSSPVYIESDDSDVVEVPVSNYSKNTPSPQVSTSPQLSACAQTHHNNHTNTNSTGSSGECGDDAMYIWASEYSTSGVFAAQPPEPTSCNASSDEDFGAPCEVTTVNAQPTPKQQKTKSPGQAKASAGKVPPAKRKRKKHRQAPSSSSSMFAPQEPEIKLKYANLSQKEEKKDSRADANFCPYVRVEVRGVSACTVVNWQEEEEALRKKGRQRSAAPLRPAAQATGTVPSTSCLRLGRLNADSRGMPTQTCSLCGWPANSMGLGDLHGPYYPSKCNPPSKLLDQWDPREVQNTECAGASQGSVENSPGNPSKRPRRDWAKDDCSEAAAVLVADRNSGERWLHEDCSIWSAGVFLIKGRLYGLEEAIRLAEETVCSCCHKVGATLGCFFKGCCNKYHYICALQSGCLLSEDNFSMRCPKHKNKSHRPVTR</sequence>
<reference evidence="7" key="1">
    <citation type="submission" date="2020-10" db="EMBL/GenBank/DDBJ databases">
        <title>Chromosome-scale genome assembly of the Allis shad, Alosa alosa.</title>
        <authorList>
            <person name="Margot Z."/>
            <person name="Christophe K."/>
            <person name="Cabau C."/>
            <person name="Louis A."/>
            <person name="Berthelot C."/>
            <person name="Parey E."/>
            <person name="Roest Crollius H."/>
            <person name="Montfort J."/>
            <person name="Robinson-Rechavi M."/>
            <person name="Bucao C."/>
            <person name="Bouchez O."/>
            <person name="Gislard M."/>
            <person name="Lluch J."/>
            <person name="Milhes M."/>
            <person name="Lampietro C."/>
            <person name="Lopez Roques C."/>
            <person name="Donnadieu C."/>
            <person name="Braasch I."/>
            <person name="Desvignes T."/>
            <person name="Postlethwait J."/>
            <person name="Bobe J."/>
            <person name="Guiguen Y."/>
        </authorList>
    </citation>
    <scope>NUCLEOTIDE SEQUENCE</scope>
    <source>
        <strain evidence="7">M-15738</strain>
        <tissue evidence="7">Blood</tissue>
    </source>
</reference>
<evidence type="ECO:0000313" key="7">
    <source>
        <dbReference type="EMBL" id="KAG5279167.1"/>
    </source>
</evidence>
<protein>
    <recommendedName>
        <fullName evidence="6">PHD-type domain-containing protein</fullName>
    </recommendedName>
</protein>
<keyword evidence="2" id="KW-0479">Metal-binding</keyword>
<evidence type="ECO:0000256" key="3">
    <source>
        <dbReference type="ARBA" id="ARBA00022771"/>
    </source>
</evidence>
<feature type="region of interest" description="Disordered" evidence="5">
    <location>
        <begin position="343"/>
        <end position="395"/>
    </location>
</feature>
<feature type="domain" description="PHD-type" evidence="6">
    <location>
        <begin position="530"/>
        <end position="658"/>
    </location>
</feature>
<evidence type="ECO:0000256" key="4">
    <source>
        <dbReference type="ARBA" id="ARBA00022833"/>
    </source>
</evidence>
<evidence type="ECO:0000256" key="2">
    <source>
        <dbReference type="ARBA" id="ARBA00022723"/>
    </source>
</evidence>
<feature type="region of interest" description="Disordered" evidence="5">
    <location>
        <begin position="532"/>
        <end position="555"/>
    </location>
</feature>
<dbReference type="AlphaFoldDB" id="A0AAV6GZ53"/>
<accession>A0AAV6GZ53</accession>
<feature type="compositionally biased region" description="Polar residues" evidence="5">
    <location>
        <begin position="532"/>
        <end position="547"/>
    </location>
</feature>
<evidence type="ECO:0000259" key="6">
    <source>
        <dbReference type="PROSITE" id="PS51805"/>
    </source>
</evidence>
<dbReference type="Pfam" id="PF13771">
    <property type="entry name" value="zf-HC5HC2H"/>
    <property type="match status" value="1"/>
</dbReference>
<evidence type="ECO:0000313" key="8">
    <source>
        <dbReference type="Proteomes" id="UP000823561"/>
    </source>
</evidence>
<dbReference type="GO" id="GO:0006357">
    <property type="term" value="P:regulation of transcription by RNA polymerase II"/>
    <property type="evidence" value="ECO:0007669"/>
    <property type="project" value="TreeGrafter"/>
</dbReference>
<evidence type="ECO:0000256" key="5">
    <source>
        <dbReference type="SAM" id="MobiDB-lite"/>
    </source>
</evidence>
<feature type="region of interest" description="Disordered" evidence="5">
    <location>
        <begin position="446"/>
        <end position="467"/>
    </location>
</feature>
<dbReference type="PANTHER" id="PTHR14955">
    <property type="entry name" value="RETINOIC ACID INDUCED 1/TRANSCRIPTION FACTOR 20"/>
    <property type="match status" value="1"/>
</dbReference>
<dbReference type="Proteomes" id="UP000823561">
    <property type="component" value="Chromosome 6"/>
</dbReference>
<feature type="compositionally biased region" description="Basic and acidic residues" evidence="5">
    <location>
        <begin position="78"/>
        <end position="88"/>
    </location>
</feature>
<comment type="caution">
    <text evidence="7">The sequence shown here is derived from an EMBL/GenBank/DDBJ whole genome shotgun (WGS) entry which is preliminary data.</text>
</comment>
<gene>
    <name evidence="7" type="ORF">AALO_G00074830</name>
</gene>
<proteinExistence type="predicted"/>
<dbReference type="PANTHER" id="PTHR14955:SF8">
    <property type="entry name" value="SI:CH211-165G14.1-RELATED"/>
    <property type="match status" value="1"/>
</dbReference>
<dbReference type="GO" id="GO:0005634">
    <property type="term" value="C:nucleus"/>
    <property type="evidence" value="ECO:0007669"/>
    <property type="project" value="TreeGrafter"/>
</dbReference>
<name>A0AAV6GZ53_9TELE</name>
<feature type="compositionally biased region" description="Basic residues" evidence="5">
    <location>
        <begin position="370"/>
        <end position="380"/>
    </location>
</feature>
<dbReference type="PROSITE" id="PS51805">
    <property type="entry name" value="EPHD"/>
    <property type="match status" value="1"/>
</dbReference>
<feature type="compositionally biased region" description="Polar residues" evidence="5">
    <location>
        <begin position="343"/>
        <end position="358"/>
    </location>
</feature>
<dbReference type="InterPro" id="IPR034732">
    <property type="entry name" value="EPHD"/>
</dbReference>
<dbReference type="GO" id="GO:0008270">
    <property type="term" value="F:zinc ion binding"/>
    <property type="evidence" value="ECO:0007669"/>
    <property type="project" value="UniProtKB-KW"/>
</dbReference>
<evidence type="ECO:0000256" key="1">
    <source>
        <dbReference type="ARBA" id="ARBA00022553"/>
    </source>
</evidence>
<keyword evidence="3" id="KW-0863">Zinc-finger</keyword>
<dbReference type="InterPro" id="IPR013083">
    <property type="entry name" value="Znf_RING/FYVE/PHD"/>
</dbReference>
<dbReference type="Gene3D" id="3.30.40.10">
    <property type="entry name" value="Zinc/RING finger domain, C3HC4 (zinc finger)"/>
    <property type="match status" value="1"/>
</dbReference>
<feature type="region of interest" description="Disordered" evidence="5">
    <location>
        <begin position="58"/>
        <end position="102"/>
    </location>
</feature>
<dbReference type="EMBL" id="JADWDJ010000006">
    <property type="protein sequence ID" value="KAG5279167.1"/>
    <property type="molecule type" value="Genomic_DNA"/>
</dbReference>
<dbReference type="InterPro" id="IPR052440">
    <property type="entry name" value="Trans_Reg/Chrom_Remod"/>
</dbReference>
<organism evidence="7 8">
    <name type="scientific">Alosa alosa</name>
    <name type="common">allis shad</name>
    <dbReference type="NCBI Taxonomy" id="278164"/>
    <lineage>
        <taxon>Eukaryota</taxon>
        <taxon>Metazoa</taxon>
        <taxon>Chordata</taxon>
        <taxon>Craniata</taxon>
        <taxon>Vertebrata</taxon>
        <taxon>Euteleostomi</taxon>
        <taxon>Actinopterygii</taxon>
        <taxon>Neopterygii</taxon>
        <taxon>Teleostei</taxon>
        <taxon>Clupei</taxon>
        <taxon>Clupeiformes</taxon>
        <taxon>Clupeoidei</taxon>
        <taxon>Clupeidae</taxon>
        <taxon>Alosa</taxon>
    </lineage>
</organism>
<keyword evidence="1" id="KW-0597">Phosphoprotein</keyword>